<comment type="caution">
    <text evidence="4">The sequence shown here is derived from an EMBL/GenBank/DDBJ whole genome shotgun (WGS) entry which is preliminary data.</text>
</comment>
<evidence type="ECO:0000256" key="1">
    <source>
        <dbReference type="ARBA" id="ARBA00022676"/>
    </source>
</evidence>
<reference evidence="4" key="2">
    <citation type="journal article" date="2021" name="PeerJ">
        <title>Extensive microbial diversity within the chicken gut microbiome revealed by metagenomics and culture.</title>
        <authorList>
            <person name="Gilroy R."/>
            <person name="Ravi A."/>
            <person name="Getino M."/>
            <person name="Pursley I."/>
            <person name="Horton D.L."/>
            <person name="Alikhan N.F."/>
            <person name="Baker D."/>
            <person name="Gharbi K."/>
            <person name="Hall N."/>
            <person name="Watson M."/>
            <person name="Adriaenssens E.M."/>
            <person name="Foster-Nyarko E."/>
            <person name="Jarju S."/>
            <person name="Secka A."/>
            <person name="Antonio M."/>
            <person name="Oren A."/>
            <person name="Chaudhuri R.R."/>
            <person name="La Ragione R."/>
            <person name="Hildebrand F."/>
            <person name="Pallen M.J."/>
        </authorList>
    </citation>
    <scope>NUCLEOTIDE SEQUENCE</scope>
    <source>
        <strain evidence="4">CHK187-14744</strain>
    </source>
</reference>
<gene>
    <name evidence="4" type="ORF">IAB63_10375</name>
</gene>
<sequence length="60" mass="6554">MIKEAIIKLSKKEDLTYNEAEEVMNEIMEGKATDVQMSSYLTALSLKGETIDEITASAAG</sequence>
<organism evidence="4 5">
    <name type="scientific">Candidatus Onthocola gallistercoris</name>
    <dbReference type="NCBI Taxonomy" id="2840876"/>
    <lineage>
        <taxon>Bacteria</taxon>
        <taxon>Bacillati</taxon>
        <taxon>Bacillota</taxon>
        <taxon>Bacilli</taxon>
        <taxon>Candidatus Onthocola</taxon>
    </lineage>
</organism>
<dbReference type="AlphaFoldDB" id="A0A9D1HI03"/>
<dbReference type="InterPro" id="IPR017459">
    <property type="entry name" value="Glycosyl_Trfase_fam3_N_dom"/>
</dbReference>
<evidence type="ECO:0000259" key="3">
    <source>
        <dbReference type="Pfam" id="PF02885"/>
    </source>
</evidence>
<evidence type="ECO:0000313" key="4">
    <source>
        <dbReference type="EMBL" id="HIU03644.1"/>
    </source>
</evidence>
<feature type="non-terminal residue" evidence="4">
    <location>
        <position position="60"/>
    </location>
</feature>
<dbReference type="SUPFAM" id="SSF47648">
    <property type="entry name" value="Nucleoside phosphorylase/phosphoribosyltransferase N-terminal domain"/>
    <property type="match status" value="1"/>
</dbReference>
<protein>
    <submittedName>
        <fullName evidence="4">Anthranilate phosphoribosyltransferase</fullName>
    </submittedName>
</protein>
<proteinExistence type="predicted"/>
<dbReference type="Gene3D" id="1.20.970.10">
    <property type="entry name" value="Transferase, Pyrimidine Nucleoside Phosphorylase, Chain C"/>
    <property type="match status" value="1"/>
</dbReference>
<dbReference type="InterPro" id="IPR036320">
    <property type="entry name" value="Glycosyl_Trfase_fam3_N_dom_sf"/>
</dbReference>
<feature type="domain" description="Glycosyl transferase family 3 N-terminal" evidence="3">
    <location>
        <begin position="3"/>
        <end position="58"/>
    </location>
</feature>
<evidence type="ECO:0000256" key="2">
    <source>
        <dbReference type="ARBA" id="ARBA00022679"/>
    </source>
</evidence>
<dbReference type="EMBL" id="DVLT01000067">
    <property type="protein sequence ID" value="HIU03644.1"/>
    <property type="molecule type" value="Genomic_DNA"/>
</dbReference>
<dbReference type="GO" id="GO:0016757">
    <property type="term" value="F:glycosyltransferase activity"/>
    <property type="evidence" value="ECO:0007669"/>
    <property type="project" value="UniProtKB-KW"/>
</dbReference>
<keyword evidence="2" id="KW-0808">Transferase</keyword>
<dbReference type="Proteomes" id="UP000824164">
    <property type="component" value="Unassembled WGS sequence"/>
</dbReference>
<dbReference type="Pfam" id="PF02885">
    <property type="entry name" value="Glycos_trans_3N"/>
    <property type="match status" value="1"/>
</dbReference>
<accession>A0A9D1HI03</accession>
<reference evidence="4" key="1">
    <citation type="submission" date="2020-10" db="EMBL/GenBank/DDBJ databases">
        <authorList>
            <person name="Gilroy R."/>
        </authorList>
    </citation>
    <scope>NUCLEOTIDE SEQUENCE</scope>
    <source>
        <strain evidence="4">CHK187-14744</strain>
    </source>
</reference>
<name>A0A9D1HI03_9FIRM</name>
<keyword evidence="1 4" id="KW-0328">Glycosyltransferase</keyword>
<evidence type="ECO:0000313" key="5">
    <source>
        <dbReference type="Proteomes" id="UP000824164"/>
    </source>
</evidence>